<organism evidence="1 2">
    <name type="scientific">Popillia japonica</name>
    <name type="common">Japanese beetle</name>
    <dbReference type="NCBI Taxonomy" id="7064"/>
    <lineage>
        <taxon>Eukaryota</taxon>
        <taxon>Metazoa</taxon>
        <taxon>Ecdysozoa</taxon>
        <taxon>Arthropoda</taxon>
        <taxon>Hexapoda</taxon>
        <taxon>Insecta</taxon>
        <taxon>Pterygota</taxon>
        <taxon>Neoptera</taxon>
        <taxon>Endopterygota</taxon>
        <taxon>Coleoptera</taxon>
        <taxon>Polyphaga</taxon>
        <taxon>Scarabaeiformia</taxon>
        <taxon>Scarabaeidae</taxon>
        <taxon>Rutelinae</taxon>
        <taxon>Popillia</taxon>
    </lineage>
</organism>
<comment type="caution">
    <text evidence="1">The sequence shown here is derived from an EMBL/GenBank/DDBJ whole genome shotgun (WGS) entry which is preliminary data.</text>
</comment>
<evidence type="ECO:0000313" key="2">
    <source>
        <dbReference type="Proteomes" id="UP001458880"/>
    </source>
</evidence>
<gene>
    <name evidence="1" type="ORF">QE152_g41437</name>
</gene>
<sequence length="225" mass="25618">MIVHQLFAHIFNNTVQNITVCENYTLADWLVKQIYGSEGFALECTQIPCEIGDICENGHIFRIEAETGKKIEIIPVPNTEQQLSNLSAETEFLKKTLNPTIDIKNCTLDELKEWQIRLSKSELVIYLQEHPLVSDCHGGKIGTYTITEEKQSLFTSKYTAHMALIAAGIEDIMTWNETGKECEAWTDEECIKFISEWNDISTPLVAHQQKIELRIKAAISKEEVL</sequence>
<reference evidence="1 2" key="1">
    <citation type="journal article" date="2024" name="BMC Genomics">
        <title>De novo assembly and annotation of Popillia japonica's genome with initial clues to its potential as an invasive pest.</title>
        <authorList>
            <person name="Cucini C."/>
            <person name="Boschi S."/>
            <person name="Funari R."/>
            <person name="Cardaioli E."/>
            <person name="Iannotti N."/>
            <person name="Marturano G."/>
            <person name="Paoli F."/>
            <person name="Bruttini M."/>
            <person name="Carapelli A."/>
            <person name="Frati F."/>
            <person name="Nardi F."/>
        </authorList>
    </citation>
    <scope>NUCLEOTIDE SEQUENCE [LARGE SCALE GENOMIC DNA]</scope>
    <source>
        <strain evidence="1">DMR45628</strain>
    </source>
</reference>
<keyword evidence="2" id="KW-1185">Reference proteome</keyword>
<dbReference type="EMBL" id="JASPKY010003836">
    <property type="protein sequence ID" value="KAK9662072.1"/>
    <property type="molecule type" value="Genomic_DNA"/>
</dbReference>
<evidence type="ECO:0000313" key="1">
    <source>
        <dbReference type="EMBL" id="KAK9662072.1"/>
    </source>
</evidence>
<protein>
    <submittedName>
        <fullName evidence="1">Uncharacterized protein</fullName>
    </submittedName>
</protein>
<dbReference type="AlphaFoldDB" id="A0AAW1GIL5"/>
<name>A0AAW1GIL5_POPJA</name>
<feature type="non-terminal residue" evidence="1">
    <location>
        <position position="225"/>
    </location>
</feature>
<dbReference type="Proteomes" id="UP001458880">
    <property type="component" value="Unassembled WGS sequence"/>
</dbReference>
<proteinExistence type="predicted"/>
<accession>A0AAW1GIL5</accession>